<dbReference type="RefSeq" id="WP_127699456.1">
    <property type="nucleotide sequence ID" value="NZ_SACS01000013.1"/>
</dbReference>
<name>A0A437QMC9_9GAMM</name>
<dbReference type="OrthoDB" id="9795689at2"/>
<reference evidence="1 2" key="1">
    <citation type="submission" date="2019-01" db="EMBL/GenBank/DDBJ databases">
        <authorList>
            <person name="Chen W.-M."/>
        </authorList>
    </citation>
    <scope>NUCLEOTIDE SEQUENCE [LARGE SCALE GENOMIC DNA]</scope>
    <source>
        <strain evidence="1 2">KYPC3</strain>
    </source>
</reference>
<organism evidence="1 2">
    <name type="scientific">Rheinheimera riviphila</name>
    <dbReference type="NCBI Taxonomy" id="1834037"/>
    <lineage>
        <taxon>Bacteria</taxon>
        <taxon>Pseudomonadati</taxon>
        <taxon>Pseudomonadota</taxon>
        <taxon>Gammaproteobacteria</taxon>
        <taxon>Chromatiales</taxon>
        <taxon>Chromatiaceae</taxon>
        <taxon>Rheinheimera</taxon>
    </lineage>
</organism>
<dbReference type="CDD" id="cd09727">
    <property type="entry name" value="Cas6_I-E"/>
    <property type="match status" value="1"/>
</dbReference>
<dbReference type="Gene3D" id="3.30.70.1210">
    <property type="entry name" value="Crispr-associated protein, domain 2"/>
    <property type="match status" value="1"/>
</dbReference>
<proteinExistence type="predicted"/>
<dbReference type="SUPFAM" id="SSF117987">
    <property type="entry name" value="CRISPR-associated protein"/>
    <property type="match status" value="2"/>
</dbReference>
<dbReference type="AlphaFoldDB" id="A0A437QMC9"/>
<dbReference type="NCBIfam" id="TIGR01907">
    <property type="entry name" value="casE_Cse3"/>
    <property type="match status" value="1"/>
</dbReference>
<evidence type="ECO:0000313" key="1">
    <source>
        <dbReference type="EMBL" id="RVU35681.1"/>
    </source>
</evidence>
<sequence length="233" mass="26193">MYLSRVRFWPNNAAHQALISVQQKGSYASHQLLWQLFTEQADRNFLFREEQASGLVGSQGMPEYLVLSTTAPAQLSELFQVQTKKFEPRLVVGERLAFRLRANPTVSYKGGSSDSTRGQRHDVMMHARKTAQASGIVDKQQLQQQMDQAAIEWLTCEQRSAKLGVRFEVQPTIIESSQHKTSKKSQSQLISYSAVDYEGVLTVNEPELFLTQVALGLGRAKAFGCGLMLIRRV</sequence>
<dbReference type="InterPro" id="IPR010179">
    <property type="entry name" value="CRISPR-assoc_prot_Cse3"/>
</dbReference>
<dbReference type="Pfam" id="PF08798">
    <property type="entry name" value="CRISPR_assoc"/>
    <property type="match status" value="1"/>
</dbReference>
<dbReference type="Proteomes" id="UP000283077">
    <property type="component" value="Unassembled WGS sequence"/>
</dbReference>
<dbReference type="SMART" id="SM01101">
    <property type="entry name" value="CRISPR_assoc"/>
    <property type="match status" value="1"/>
</dbReference>
<gene>
    <name evidence="1" type="primary">cas6e</name>
    <name evidence="1" type="ORF">EOE67_12700</name>
</gene>
<keyword evidence="2" id="KW-1185">Reference proteome</keyword>
<protein>
    <submittedName>
        <fullName evidence="1">Type I-E CRISPR-associated protein Cas6/Cse3/CasE</fullName>
    </submittedName>
</protein>
<evidence type="ECO:0000313" key="2">
    <source>
        <dbReference type="Proteomes" id="UP000283077"/>
    </source>
</evidence>
<dbReference type="Gene3D" id="3.30.70.1200">
    <property type="entry name" value="Crispr-associated protein, domain 1"/>
    <property type="match status" value="1"/>
</dbReference>
<dbReference type="EMBL" id="SACS01000013">
    <property type="protein sequence ID" value="RVU35681.1"/>
    <property type="molecule type" value="Genomic_DNA"/>
</dbReference>
<accession>A0A437QMC9</accession>
<comment type="caution">
    <text evidence="1">The sequence shown here is derived from an EMBL/GenBank/DDBJ whole genome shotgun (WGS) entry which is preliminary data.</text>
</comment>